<dbReference type="HAMAP" id="MF_00100_A">
    <property type="entry name" value="IF_2_A"/>
    <property type="match status" value="1"/>
</dbReference>
<dbReference type="AlphaFoldDB" id="G0LMM9"/>
<proteinExistence type="inferred from homology"/>
<dbReference type="PROSITE" id="PS51722">
    <property type="entry name" value="G_TR_2"/>
    <property type="match status" value="1"/>
</dbReference>
<dbReference type="NCBIfam" id="NF003078">
    <property type="entry name" value="PRK04004.1"/>
    <property type="match status" value="1"/>
</dbReference>
<feature type="compositionally biased region" description="Low complexity" evidence="10">
    <location>
        <begin position="11"/>
        <end position="29"/>
    </location>
</feature>
<dbReference type="GO" id="GO:0005737">
    <property type="term" value="C:cytoplasm"/>
    <property type="evidence" value="ECO:0007669"/>
    <property type="project" value="TreeGrafter"/>
</dbReference>
<dbReference type="Gene3D" id="2.40.30.10">
    <property type="entry name" value="Translation factors"/>
    <property type="match status" value="2"/>
</dbReference>
<dbReference type="PANTHER" id="PTHR43381:SF4">
    <property type="entry name" value="EUKARYOTIC TRANSLATION INITIATION FACTOR 5B"/>
    <property type="match status" value="1"/>
</dbReference>
<dbReference type="GO" id="GO:0003743">
    <property type="term" value="F:translation initiation factor activity"/>
    <property type="evidence" value="ECO:0007669"/>
    <property type="project" value="UniProtKB-UniRule"/>
</dbReference>
<keyword evidence="5 8" id="KW-0648">Protein biosynthesis</keyword>
<dbReference type="FunFam" id="2.40.30.10:FF:000013">
    <property type="entry name" value="eukaryotic translation initiation factor 5B"/>
    <property type="match status" value="1"/>
</dbReference>
<comment type="similarity">
    <text evidence="1 8 9">Belongs to the TRAFAC class translation factor GTPase superfamily. Classic translation factor GTPase family. IF-2 subfamily.</text>
</comment>
<keyword evidence="4 8" id="KW-0547">Nucleotide-binding</keyword>
<keyword evidence="6 8" id="KW-0342">GTP-binding</keyword>
<dbReference type="CDD" id="cd03703">
    <property type="entry name" value="aeIF5B_II"/>
    <property type="match status" value="1"/>
</dbReference>
<feature type="compositionally biased region" description="Polar residues" evidence="10">
    <location>
        <begin position="164"/>
        <end position="183"/>
    </location>
</feature>
<dbReference type="SUPFAM" id="SSF52540">
    <property type="entry name" value="P-loop containing nucleoside triphosphate hydrolases"/>
    <property type="match status" value="1"/>
</dbReference>
<dbReference type="PRINTS" id="PR00315">
    <property type="entry name" value="ELONGATNFCT"/>
</dbReference>
<dbReference type="SUPFAM" id="SSF52156">
    <property type="entry name" value="Initiation factor IF2/eIF5b, domain 3"/>
    <property type="match status" value="1"/>
</dbReference>
<feature type="region of interest" description="Disordered" evidence="10">
    <location>
        <begin position="1"/>
        <end position="29"/>
    </location>
</feature>
<evidence type="ECO:0000313" key="12">
    <source>
        <dbReference type="EMBL" id="CCC41349.1"/>
    </source>
</evidence>
<dbReference type="CDD" id="cd16266">
    <property type="entry name" value="IF2_aeIF5B_IV"/>
    <property type="match status" value="1"/>
</dbReference>
<dbReference type="Proteomes" id="UP000007954">
    <property type="component" value="Chromosome"/>
</dbReference>
<dbReference type="Pfam" id="PF00009">
    <property type="entry name" value="GTP_EFTU"/>
    <property type="match status" value="1"/>
</dbReference>
<dbReference type="InterPro" id="IPR015760">
    <property type="entry name" value="TIF_IF2"/>
</dbReference>
<feature type="binding site" evidence="8">
    <location>
        <begin position="104"/>
        <end position="108"/>
    </location>
    <ligand>
        <name>GTP</name>
        <dbReference type="ChEBI" id="CHEBI:37565"/>
    </ligand>
</feature>
<evidence type="ECO:0000256" key="5">
    <source>
        <dbReference type="ARBA" id="ARBA00022917"/>
    </source>
</evidence>
<evidence type="ECO:0000259" key="11">
    <source>
        <dbReference type="PROSITE" id="PS51722"/>
    </source>
</evidence>
<dbReference type="NCBIfam" id="TIGR00491">
    <property type="entry name" value="aIF-2"/>
    <property type="match status" value="1"/>
</dbReference>
<reference evidence="12 13" key="1">
    <citation type="journal article" date="2011" name="PLoS ONE">
        <title>Haloquadratum walsbyi: limited diversity in a global pond.</title>
        <authorList>
            <person name="Dyall-Smith M."/>
            <person name="Pfeiffer F."/>
            <person name="Klee K."/>
            <person name="Palm P."/>
            <person name="Gross K."/>
            <person name="Schuster S.C."/>
            <person name="Rampp M."/>
            <person name="Oesterhelt D."/>
        </authorList>
    </citation>
    <scope>NUCLEOTIDE SEQUENCE [LARGE SCALE GENOMIC DNA]</scope>
    <source>
        <strain evidence="13">DSM 16854 / JCM 12705 / C23</strain>
    </source>
</reference>
<dbReference type="SUPFAM" id="SSF50447">
    <property type="entry name" value="Translation proteins"/>
    <property type="match status" value="1"/>
</dbReference>
<dbReference type="Pfam" id="PF11987">
    <property type="entry name" value="IF-2"/>
    <property type="match status" value="1"/>
</dbReference>
<dbReference type="KEGG" id="hwc:Hqrw_3602"/>
<evidence type="ECO:0000256" key="10">
    <source>
        <dbReference type="SAM" id="MobiDB-lite"/>
    </source>
</evidence>
<dbReference type="HOGENOM" id="CLU_002656_3_3_2"/>
<evidence type="ECO:0000256" key="1">
    <source>
        <dbReference type="ARBA" id="ARBA00007733"/>
    </source>
</evidence>
<protein>
    <recommendedName>
        <fullName evidence="2 8">Probable translation initiation factor IF-2</fullName>
    </recommendedName>
</protein>
<dbReference type="InterPro" id="IPR029459">
    <property type="entry name" value="EFTU-type"/>
</dbReference>
<dbReference type="FunFam" id="3.40.50.300:FF:000112">
    <property type="entry name" value="Eukaryotic translation initiation factor 5B"/>
    <property type="match status" value="1"/>
</dbReference>
<dbReference type="Gene3D" id="3.40.50.300">
    <property type="entry name" value="P-loop containing nucleotide triphosphate hydrolases"/>
    <property type="match status" value="1"/>
</dbReference>
<dbReference type="NCBIfam" id="TIGR00231">
    <property type="entry name" value="small_GTP"/>
    <property type="match status" value="1"/>
</dbReference>
<evidence type="ECO:0000256" key="7">
    <source>
        <dbReference type="ARBA" id="ARBA00024852"/>
    </source>
</evidence>
<dbReference type="PANTHER" id="PTHR43381">
    <property type="entry name" value="TRANSLATION INITIATION FACTOR IF-2-RELATED"/>
    <property type="match status" value="1"/>
</dbReference>
<dbReference type="GO" id="GO:0003924">
    <property type="term" value="F:GTPase activity"/>
    <property type="evidence" value="ECO:0007669"/>
    <property type="project" value="UniProtKB-UniRule"/>
</dbReference>
<sequence length="620" mass="66808">MSDTDADADTDAVSTTETSMNADANANADGDTLRTPIVAVLGHVDHGKTTLLDTVRGSAVSEGEAGAITQHIGATAVPLETVSEMAGELVDPADFDLPGLLFIDTPGHHSFTTLRSRGGALADIAVVVVDVNDGFQPQTIEALDILQRTGTPFVVAANKVDTTPGWTPTDGSPIQPTYESQPSAARDRLDERLYELIGDLSDEGFSGDLYWRVQNFTKNVGVVPLSAITSEGVPDLLAVLMGLSQRYMREQMAIDITGPGAGTILEVKDERGFGATVDVVLYDGSVRPDDIIIVGGTDGPIVTDVRALLQPRPNAEIRTENRFDRVEIAQAAAGVKIAAPDLDNAMAGAPLRVVRNRDRANVVSEVEAELADIAVETAEEGVVVKADTLGSLEAMANALKEADVPILRAEVGDVAPRDIAIASTANEERNQTVLGFSVDVLSNASDELEESNVRLFTDDVIYQLVDEYKSYVDEQERAQQETVLDKIVRPCRFRILEDHVFRQSSPAVVGVEVLSGTLKNNQYIIKWNGNEPARIGELSGIQEQGEDVSSARAGTRVSIAIDGPTVGRQIEEGDELWVELPEKHAKILEQELIDEIPADELEALTSYLDSHRKRDPFWGK</sequence>
<evidence type="ECO:0000256" key="2">
    <source>
        <dbReference type="ARBA" id="ARBA00020166"/>
    </source>
</evidence>
<feature type="binding site" evidence="8">
    <location>
        <begin position="42"/>
        <end position="49"/>
    </location>
    <ligand>
        <name>GTP</name>
        <dbReference type="ChEBI" id="CHEBI:37565"/>
    </ligand>
</feature>
<feature type="compositionally biased region" description="Acidic residues" evidence="10">
    <location>
        <begin position="1"/>
        <end position="10"/>
    </location>
</feature>
<gene>
    <name evidence="12" type="primary">tif5B</name>
    <name evidence="8" type="synonym">infB</name>
    <name evidence="12" type="ordered locus">Hqrw_3602</name>
</gene>
<dbReference type="InterPro" id="IPR036925">
    <property type="entry name" value="TIF_IF2_dom3_sf"/>
</dbReference>
<dbReference type="EMBL" id="FR746099">
    <property type="protein sequence ID" value="CCC41349.1"/>
    <property type="molecule type" value="Genomic_DNA"/>
</dbReference>
<dbReference type="CDD" id="cd01887">
    <property type="entry name" value="IF2_eIF5B"/>
    <property type="match status" value="1"/>
</dbReference>
<evidence type="ECO:0000256" key="8">
    <source>
        <dbReference type="HAMAP-Rule" id="MF_00100"/>
    </source>
</evidence>
<evidence type="ECO:0000313" key="13">
    <source>
        <dbReference type="Proteomes" id="UP000007954"/>
    </source>
</evidence>
<organism evidence="12 13">
    <name type="scientific">Haloquadratum walsbyi (strain DSM 16854 / JCM 12705 / C23)</name>
    <dbReference type="NCBI Taxonomy" id="768065"/>
    <lineage>
        <taxon>Archaea</taxon>
        <taxon>Methanobacteriati</taxon>
        <taxon>Methanobacteriota</taxon>
        <taxon>Stenosarchaea group</taxon>
        <taxon>Halobacteria</taxon>
        <taxon>Halobacteriales</taxon>
        <taxon>Haloferacaceae</taxon>
        <taxon>Haloquadratum</taxon>
    </lineage>
</organism>
<dbReference type="InterPro" id="IPR023115">
    <property type="entry name" value="TIF_IF2_dom3"/>
</dbReference>
<evidence type="ECO:0000256" key="6">
    <source>
        <dbReference type="ARBA" id="ARBA00023134"/>
    </source>
</evidence>
<dbReference type="FunFam" id="3.40.50.10050:FF:000001">
    <property type="entry name" value="Translation initiation factor IF-2"/>
    <property type="match status" value="1"/>
</dbReference>
<dbReference type="Pfam" id="PF14578">
    <property type="entry name" value="GTP_EFTU_D4"/>
    <property type="match status" value="1"/>
</dbReference>
<comment type="function">
    <text evidence="7 8 9">Function in general translation initiation by promoting the binding of the formylmethionine-tRNA to ribosomes. Seems to function along with eIF-2.</text>
</comment>
<keyword evidence="3 8" id="KW-0396">Initiation factor</keyword>
<feature type="region of interest" description="Disordered" evidence="10">
    <location>
        <begin position="164"/>
        <end position="185"/>
    </location>
</feature>
<dbReference type="InterPro" id="IPR000795">
    <property type="entry name" value="T_Tr_GTP-bd_dom"/>
</dbReference>
<evidence type="ECO:0000256" key="3">
    <source>
        <dbReference type="ARBA" id="ARBA00022540"/>
    </source>
</evidence>
<feature type="domain" description="Tr-type G" evidence="11">
    <location>
        <begin position="33"/>
        <end position="248"/>
    </location>
</feature>
<accession>G0LMM9</accession>
<dbReference type="Gene3D" id="3.40.50.10050">
    <property type="entry name" value="Translation initiation factor IF- 2, domain 3"/>
    <property type="match status" value="1"/>
</dbReference>
<dbReference type="GO" id="GO:0005525">
    <property type="term" value="F:GTP binding"/>
    <property type="evidence" value="ECO:0007669"/>
    <property type="project" value="UniProtKB-KW"/>
</dbReference>
<dbReference type="InterPro" id="IPR005225">
    <property type="entry name" value="Small_GTP-bd"/>
</dbReference>
<name>G0LMM9_HALWC</name>
<evidence type="ECO:0000256" key="9">
    <source>
        <dbReference type="RuleBase" id="RU000644"/>
    </source>
</evidence>
<dbReference type="InterPro" id="IPR027417">
    <property type="entry name" value="P-loop_NTPase"/>
</dbReference>
<dbReference type="InterPro" id="IPR004544">
    <property type="entry name" value="TF_aIF-2_arc"/>
</dbReference>
<dbReference type="InterPro" id="IPR009000">
    <property type="entry name" value="Transl_B-barrel_sf"/>
</dbReference>
<feature type="binding site" evidence="8">
    <location>
        <begin position="158"/>
        <end position="161"/>
    </location>
    <ligand>
        <name>GTP</name>
        <dbReference type="ChEBI" id="CHEBI:37565"/>
    </ligand>
</feature>
<evidence type="ECO:0000256" key="4">
    <source>
        <dbReference type="ARBA" id="ARBA00022741"/>
    </source>
</evidence>